<name>A0AAD7LQ86_QUISA</name>
<dbReference type="Gene3D" id="3.20.20.80">
    <property type="entry name" value="Glycosidases"/>
    <property type="match status" value="1"/>
</dbReference>
<evidence type="ECO:0000256" key="4">
    <source>
        <dbReference type="SAM" id="MobiDB-lite"/>
    </source>
</evidence>
<dbReference type="PANTHER" id="PTHR31352:SF47">
    <property type="entry name" value="BETA-AMYLASE 7"/>
    <property type="match status" value="1"/>
</dbReference>
<reference evidence="5" key="1">
    <citation type="journal article" date="2023" name="Science">
        <title>Elucidation of the pathway for biosynthesis of saponin adjuvants from the soapbark tree.</title>
        <authorList>
            <person name="Reed J."/>
            <person name="Orme A."/>
            <person name="El-Demerdash A."/>
            <person name="Owen C."/>
            <person name="Martin L.B.B."/>
            <person name="Misra R.C."/>
            <person name="Kikuchi S."/>
            <person name="Rejzek M."/>
            <person name="Martin A.C."/>
            <person name="Harkess A."/>
            <person name="Leebens-Mack J."/>
            <person name="Louveau T."/>
            <person name="Stephenson M.J."/>
            <person name="Osbourn A."/>
        </authorList>
    </citation>
    <scope>NUCLEOTIDE SEQUENCE</scope>
    <source>
        <strain evidence="5">S10</strain>
    </source>
</reference>
<organism evidence="5 6">
    <name type="scientific">Quillaja saponaria</name>
    <name type="common">Soap bark tree</name>
    <dbReference type="NCBI Taxonomy" id="32244"/>
    <lineage>
        <taxon>Eukaryota</taxon>
        <taxon>Viridiplantae</taxon>
        <taxon>Streptophyta</taxon>
        <taxon>Embryophyta</taxon>
        <taxon>Tracheophyta</taxon>
        <taxon>Spermatophyta</taxon>
        <taxon>Magnoliopsida</taxon>
        <taxon>eudicotyledons</taxon>
        <taxon>Gunneridae</taxon>
        <taxon>Pentapetalae</taxon>
        <taxon>rosids</taxon>
        <taxon>fabids</taxon>
        <taxon>Fabales</taxon>
        <taxon>Quillajaceae</taxon>
        <taxon>Quillaja</taxon>
    </lineage>
</organism>
<dbReference type="GO" id="GO:0016161">
    <property type="term" value="F:beta-amylase activity"/>
    <property type="evidence" value="ECO:0007669"/>
    <property type="project" value="InterPro"/>
</dbReference>
<dbReference type="Proteomes" id="UP001163823">
    <property type="component" value="Chromosome 7"/>
</dbReference>
<feature type="region of interest" description="Disordered" evidence="4">
    <location>
        <begin position="77"/>
        <end position="99"/>
    </location>
</feature>
<dbReference type="InterPro" id="IPR017853">
    <property type="entry name" value="GH"/>
</dbReference>
<evidence type="ECO:0000313" key="6">
    <source>
        <dbReference type="Proteomes" id="UP001163823"/>
    </source>
</evidence>
<evidence type="ECO:0000256" key="1">
    <source>
        <dbReference type="ARBA" id="ARBA00005652"/>
    </source>
</evidence>
<keyword evidence="3" id="KW-0624">Polysaccharide degradation</keyword>
<dbReference type="PANTHER" id="PTHR31352">
    <property type="entry name" value="BETA-AMYLASE 1, CHLOROPLASTIC"/>
    <property type="match status" value="1"/>
</dbReference>
<keyword evidence="2" id="KW-0119">Carbohydrate metabolism</keyword>
<sequence length="115" mass="13199">MVLNAAWNVSIPLASENALPCYDREGYNKILENAKPLNDLDGRHFSAFTYLRLSPMFMEKDNFVEFGKFVNRMQGEAVSDLQDNPNRRDTKLEGTDTNLGGREKVETIYRHLTNL</sequence>
<evidence type="ECO:0000256" key="2">
    <source>
        <dbReference type="ARBA" id="ARBA00023277"/>
    </source>
</evidence>
<dbReference type="InterPro" id="IPR001554">
    <property type="entry name" value="Glyco_hydro_14"/>
</dbReference>
<dbReference type="SUPFAM" id="SSF51445">
    <property type="entry name" value="(Trans)glycosidases"/>
    <property type="match status" value="1"/>
</dbReference>
<dbReference type="EMBL" id="JARAOO010000007">
    <property type="protein sequence ID" value="KAJ7962391.1"/>
    <property type="molecule type" value="Genomic_DNA"/>
</dbReference>
<dbReference type="GO" id="GO:0000272">
    <property type="term" value="P:polysaccharide catabolic process"/>
    <property type="evidence" value="ECO:0007669"/>
    <property type="project" value="UniProtKB-KW"/>
</dbReference>
<comment type="caution">
    <text evidence="5">The sequence shown here is derived from an EMBL/GenBank/DDBJ whole genome shotgun (WGS) entry which is preliminary data.</text>
</comment>
<dbReference type="AlphaFoldDB" id="A0AAD7LQ86"/>
<evidence type="ECO:0000256" key="3">
    <source>
        <dbReference type="ARBA" id="ARBA00023326"/>
    </source>
</evidence>
<protein>
    <submittedName>
        <fullName evidence="5">Beta-amylase</fullName>
    </submittedName>
</protein>
<keyword evidence="6" id="KW-1185">Reference proteome</keyword>
<dbReference type="KEGG" id="qsa:O6P43_017624"/>
<comment type="similarity">
    <text evidence="1">Belongs to the glycosyl hydrolase 14 family.</text>
</comment>
<evidence type="ECO:0000313" key="5">
    <source>
        <dbReference type="EMBL" id="KAJ7962391.1"/>
    </source>
</evidence>
<gene>
    <name evidence="5" type="ORF">O6P43_017624</name>
</gene>
<feature type="compositionally biased region" description="Basic and acidic residues" evidence="4">
    <location>
        <begin position="85"/>
        <end position="94"/>
    </location>
</feature>
<accession>A0AAD7LQ86</accession>
<proteinExistence type="inferred from homology"/>